<organism evidence="4 5">
    <name type="scientific">Microthyrium microscopicum</name>
    <dbReference type="NCBI Taxonomy" id="703497"/>
    <lineage>
        <taxon>Eukaryota</taxon>
        <taxon>Fungi</taxon>
        <taxon>Dikarya</taxon>
        <taxon>Ascomycota</taxon>
        <taxon>Pezizomycotina</taxon>
        <taxon>Dothideomycetes</taxon>
        <taxon>Dothideomycetes incertae sedis</taxon>
        <taxon>Microthyriales</taxon>
        <taxon>Microthyriaceae</taxon>
        <taxon>Microthyrium</taxon>
    </lineage>
</organism>
<dbReference type="OrthoDB" id="163257at2759"/>
<feature type="region of interest" description="Disordered" evidence="2">
    <location>
        <begin position="123"/>
        <end position="208"/>
    </location>
</feature>
<evidence type="ECO:0000256" key="1">
    <source>
        <dbReference type="ARBA" id="ARBA00022664"/>
    </source>
</evidence>
<protein>
    <recommendedName>
        <fullName evidence="3">PWI domain-containing protein</fullName>
    </recommendedName>
</protein>
<sequence>MASTVDAKLLKATKFPPFFNEKVDMQKVNTQVMRKWIANRISQILGEDDDVTIELCFNLLEESRHPNIKHLQIQLTGFLEKDTPAFCEELWKLCLSAQSSPQGVPKELLEAKKLELRQEKLEATKAAEEAKRRREEDRIRELDLNNMRQQERGDRSRGRGGFGRDRRGSPRRDRSPRRRRNSPPPRAFDTYVPRGSTRRDDRPRRPVPGEIDLHQHVLLFLVVQVHVETVVALAAILRLVASLSHVHAHHHEKLVDALLHLHPLARDLPPRVTKSVAIAHLRAVSPESALDLDPGPLLSVQSAAHLVPDAAASLTIAAPLSVNRAASHALLLPPLLQLGAAVPLLHAQMVHALTHLARALLVKTNAIGQQAQVLVAQ</sequence>
<dbReference type="Gene3D" id="1.20.1390.10">
    <property type="entry name" value="PWI domain"/>
    <property type="match status" value="1"/>
</dbReference>
<dbReference type="AlphaFoldDB" id="A0A6A6UUZ6"/>
<name>A0A6A6UUZ6_9PEZI</name>
<dbReference type="GO" id="GO:0005681">
    <property type="term" value="C:spliceosomal complex"/>
    <property type="evidence" value="ECO:0007669"/>
    <property type="project" value="TreeGrafter"/>
</dbReference>
<evidence type="ECO:0000259" key="3">
    <source>
        <dbReference type="PROSITE" id="PS51025"/>
    </source>
</evidence>
<dbReference type="GO" id="GO:0003723">
    <property type="term" value="F:RNA binding"/>
    <property type="evidence" value="ECO:0007669"/>
    <property type="project" value="TreeGrafter"/>
</dbReference>
<dbReference type="InterPro" id="IPR002483">
    <property type="entry name" value="PWI_dom"/>
</dbReference>
<feature type="compositionally biased region" description="Basic and acidic residues" evidence="2">
    <location>
        <begin position="123"/>
        <end position="173"/>
    </location>
</feature>
<dbReference type="PANTHER" id="PTHR23148">
    <property type="entry name" value="SERINE/ARGININE REGULATED NUCLEAR MATRIX PROTEIN"/>
    <property type="match status" value="1"/>
</dbReference>
<dbReference type="EMBL" id="MU004230">
    <property type="protein sequence ID" value="KAF2675251.1"/>
    <property type="molecule type" value="Genomic_DNA"/>
</dbReference>
<dbReference type="InterPro" id="IPR052225">
    <property type="entry name" value="Ser/Arg_repetitive_matrix"/>
</dbReference>
<dbReference type="PROSITE" id="PS51025">
    <property type="entry name" value="PWI"/>
    <property type="match status" value="1"/>
</dbReference>
<feature type="domain" description="PWI" evidence="3">
    <location>
        <begin position="12"/>
        <end position="111"/>
    </location>
</feature>
<keyword evidence="1" id="KW-0507">mRNA processing</keyword>
<dbReference type="SUPFAM" id="SSF101233">
    <property type="entry name" value="PWI domain"/>
    <property type="match status" value="1"/>
</dbReference>
<evidence type="ECO:0000313" key="5">
    <source>
        <dbReference type="Proteomes" id="UP000799302"/>
    </source>
</evidence>
<dbReference type="Pfam" id="PF01480">
    <property type="entry name" value="PWI"/>
    <property type="match status" value="1"/>
</dbReference>
<keyword evidence="5" id="KW-1185">Reference proteome</keyword>
<evidence type="ECO:0000313" key="4">
    <source>
        <dbReference type="EMBL" id="KAF2675251.1"/>
    </source>
</evidence>
<reference evidence="4" key="1">
    <citation type="journal article" date="2020" name="Stud. Mycol.">
        <title>101 Dothideomycetes genomes: a test case for predicting lifestyles and emergence of pathogens.</title>
        <authorList>
            <person name="Haridas S."/>
            <person name="Albert R."/>
            <person name="Binder M."/>
            <person name="Bloem J."/>
            <person name="Labutti K."/>
            <person name="Salamov A."/>
            <person name="Andreopoulos B."/>
            <person name="Baker S."/>
            <person name="Barry K."/>
            <person name="Bills G."/>
            <person name="Bluhm B."/>
            <person name="Cannon C."/>
            <person name="Castanera R."/>
            <person name="Culley D."/>
            <person name="Daum C."/>
            <person name="Ezra D."/>
            <person name="Gonzalez J."/>
            <person name="Henrissat B."/>
            <person name="Kuo A."/>
            <person name="Liang C."/>
            <person name="Lipzen A."/>
            <person name="Lutzoni F."/>
            <person name="Magnuson J."/>
            <person name="Mondo S."/>
            <person name="Nolan M."/>
            <person name="Ohm R."/>
            <person name="Pangilinan J."/>
            <person name="Park H.-J."/>
            <person name="Ramirez L."/>
            <person name="Alfaro M."/>
            <person name="Sun H."/>
            <person name="Tritt A."/>
            <person name="Yoshinaga Y."/>
            <person name="Zwiers L.-H."/>
            <person name="Turgeon B."/>
            <person name="Goodwin S."/>
            <person name="Spatafora J."/>
            <person name="Crous P."/>
            <person name="Grigoriev I."/>
        </authorList>
    </citation>
    <scope>NUCLEOTIDE SEQUENCE</scope>
    <source>
        <strain evidence="4">CBS 115976</strain>
    </source>
</reference>
<dbReference type="SMART" id="SM00311">
    <property type="entry name" value="PWI"/>
    <property type="match status" value="1"/>
</dbReference>
<dbReference type="PANTHER" id="PTHR23148:SF0">
    <property type="entry name" value="SERINE_ARGININE REPETITIVE MATRIX PROTEIN 1"/>
    <property type="match status" value="1"/>
</dbReference>
<gene>
    <name evidence="4" type="ORF">BT63DRAFT_436190</name>
</gene>
<evidence type="ECO:0000256" key="2">
    <source>
        <dbReference type="SAM" id="MobiDB-lite"/>
    </source>
</evidence>
<dbReference type="GO" id="GO:0048024">
    <property type="term" value="P:regulation of mRNA splicing, via spliceosome"/>
    <property type="evidence" value="ECO:0007669"/>
    <property type="project" value="TreeGrafter"/>
</dbReference>
<dbReference type="InterPro" id="IPR036483">
    <property type="entry name" value="PWI_dom_sf"/>
</dbReference>
<dbReference type="Proteomes" id="UP000799302">
    <property type="component" value="Unassembled WGS sequence"/>
</dbReference>
<dbReference type="GO" id="GO:0006397">
    <property type="term" value="P:mRNA processing"/>
    <property type="evidence" value="ECO:0007669"/>
    <property type="project" value="UniProtKB-KW"/>
</dbReference>
<proteinExistence type="predicted"/>
<accession>A0A6A6UUZ6</accession>